<gene>
    <name evidence="2" type="ORF">GCM10022215_36510</name>
</gene>
<proteinExistence type="predicted"/>
<sequence length="156" mass="16022">MKRTLAIAAVSAVLSTGLVACGGDDSSSASGDYCDQLKNADSAFSALDGQDVSKLEDAVDAVKEFADSAPDSVRDDWKVLADTFAQLEKALADAGIKLSDLADIQAGNMPQGADMDKLMALGEQMQDLGGEEAQKAADAIEANAKSECDIDLGASS</sequence>
<accession>A0ABP7XVT9</accession>
<protein>
    <recommendedName>
        <fullName evidence="4">Small secreted protein</fullName>
    </recommendedName>
</protein>
<evidence type="ECO:0000313" key="3">
    <source>
        <dbReference type="Proteomes" id="UP001501495"/>
    </source>
</evidence>
<feature type="signal peptide" evidence="1">
    <location>
        <begin position="1"/>
        <end position="20"/>
    </location>
</feature>
<feature type="chain" id="PRO_5045867696" description="Small secreted protein" evidence="1">
    <location>
        <begin position="21"/>
        <end position="156"/>
    </location>
</feature>
<name>A0ABP7XVT9_9ACTN</name>
<evidence type="ECO:0000256" key="1">
    <source>
        <dbReference type="SAM" id="SignalP"/>
    </source>
</evidence>
<dbReference type="EMBL" id="BAAAZH010000028">
    <property type="protein sequence ID" value="GAA4126656.1"/>
    <property type="molecule type" value="Genomic_DNA"/>
</dbReference>
<reference evidence="3" key="1">
    <citation type="journal article" date="2019" name="Int. J. Syst. Evol. Microbiol.">
        <title>The Global Catalogue of Microorganisms (GCM) 10K type strain sequencing project: providing services to taxonomists for standard genome sequencing and annotation.</title>
        <authorList>
            <consortium name="The Broad Institute Genomics Platform"/>
            <consortium name="The Broad Institute Genome Sequencing Center for Infectious Disease"/>
            <person name="Wu L."/>
            <person name="Ma J."/>
        </authorList>
    </citation>
    <scope>NUCLEOTIDE SEQUENCE [LARGE SCALE GENOMIC DNA]</scope>
    <source>
        <strain evidence="3">JCM 16703</strain>
    </source>
</reference>
<comment type="caution">
    <text evidence="2">The sequence shown here is derived from an EMBL/GenBank/DDBJ whole genome shotgun (WGS) entry which is preliminary data.</text>
</comment>
<organism evidence="2 3">
    <name type="scientific">Nocardioides fonticola</name>
    <dbReference type="NCBI Taxonomy" id="450363"/>
    <lineage>
        <taxon>Bacteria</taxon>
        <taxon>Bacillati</taxon>
        <taxon>Actinomycetota</taxon>
        <taxon>Actinomycetes</taxon>
        <taxon>Propionibacteriales</taxon>
        <taxon>Nocardioidaceae</taxon>
        <taxon>Nocardioides</taxon>
    </lineage>
</organism>
<keyword evidence="1" id="KW-0732">Signal</keyword>
<dbReference type="RefSeq" id="WP_344734912.1">
    <property type="nucleotide sequence ID" value="NZ_BAAAZH010000028.1"/>
</dbReference>
<evidence type="ECO:0008006" key="4">
    <source>
        <dbReference type="Google" id="ProtNLM"/>
    </source>
</evidence>
<dbReference type="PROSITE" id="PS51257">
    <property type="entry name" value="PROKAR_LIPOPROTEIN"/>
    <property type="match status" value="1"/>
</dbReference>
<dbReference type="Proteomes" id="UP001501495">
    <property type="component" value="Unassembled WGS sequence"/>
</dbReference>
<evidence type="ECO:0000313" key="2">
    <source>
        <dbReference type="EMBL" id="GAA4126656.1"/>
    </source>
</evidence>
<keyword evidence="3" id="KW-1185">Reference proteome</keyword>